<dbReference type="OMA" id="ACIVCHE"/>
<evidence type="ECO:0000313" key="3">
    <source>
        <dbReference type="EnsemblPlants" id="AUR62031434-RA:cds"/>
    </source>
</evidence>
<name>A0A803MKU3_CHEQI</name>
<feature type="region of interest" description="Disordered" evidence="1">
    <location>
        <begin position="269"/>
        <end position="299"/>
    </location>
</feature>
<dbReference type="InterPro" id="IPR027799">
    <property type="entry name" value="Rtf2_RING-finger"/>
</dbReference>
<evidence type="ECO:0000256" key="1">
    <source>
        <dbReference type="SAM" id="MobiDB-lite"/>
    </source>
</evidence>
<dbReference type="SUPFAM" id="SSF54236">
    <property type="entry name" value="Ubiquitin-like"/>
    <property type="match status" value="1"/>
</dbReference>
<organism evidence="3 4">
    <name type="scientific">Chenopodium quinoa</name>
    <name type="common">Quinoa</name>
    <dbReference type="NCBI Taxonomy" id="63459"/>
    <lineage>
        <taxon>Eukaryota</taxon>
        <taxon>Viridiplantae</taxon>
        <taxon>Streptophyta</taxon>
        <taxon>Embryophyta</taxon>
        <taxon>Tracheophyta</taxon>
        <taxon>Spermatophyta</taxon>
        <taxon>Magnoliopsida</taxon>
        <taxon>eudicotyledons</taxon>
        <taxon>Gunneridae</taxon>
        <taxon>Pentapetalae</taxon>
        <taxon>Caryophyllales</taxon>
        <taxon>Chenopodiaceae</taxon>
        <taxon>Chenopodioideae</taxon>
        <taxon>Atripliceae</taxon>
        <taxon>Chenopodium</taxon>
    </lineage>
</organism>
<dbReference type="Proteomes" id="UP000596660">
    <property type="component" value="Unplaced"/>
</dbReference>
<dbReference type="GO" id="GO:0006274">
    <property type="term" value="P:DNA replication termination"/>
    <property type="evidence" value="ECO:0007669"/>
    <property type="project" value="TreeGrafter"/>
</dbReference>
<dbReference type="EnsemblPlants" id="AUR62031434-RA">
    <property type="protein sequence ID" value="AUR62031434-RA:cds"/>
    <property type="gene ID" value="AUR62031434"/>
</dbReference>
<evidence type="ECO:0000313" key="4">
    <source>
        <dbReference type="Proteomes" id="UP000596660"/>
    </source>
</evidence>
<dbReference type="InterPro" id="IPR006735">
    <property type="entry name" value="Rtf2"/>
</dbReference>
<dbReference type="CDD" id="cd16653">
    <property type="entry name" value="RING-like_Rtf2"/>
    <property type="match status" value="1"/>
</dbReference>
<sequence length="358" mass="39105">MECSKLQQLQVFIRSPDLQFPIRALTLNPNQTWADLKKSLPFSNSSSSSSSELGFLSFNGKKLDKSSTIGSSGIAANSTINLHFKLLGGGGDGGSTCAESRDCYLKMYAEKKPEKVDPNEKRLSKWTTCALSFEPLKPPCVIDRLGNVFNKEALVKGLLAKSLPKPFSLYIKGLKDLIPIQLSSVEGDKVEGSRFQCPISGFEFNGNYRFYALSKCGHVISAKALKEIKSSACIVCHEEFEEDDKIVINGTDEEVDVLRNKMIEMKDKEREKKAATKVKKSKSKQLNSGDVSGGGDESVSVVTSDDVRLSGKKHGIDVVNSKAESYIAIGRHVHQSQLINVNCGAGAMSLDEVMQLPI</sequence>
<reference evidence="3" key="1">
    <citation type="journal article" date="2017" name="Nature">
        <title>The genome of Chenopodium quinoa.</title>
        <authorList>
            <person name="Jarvis D.E."/>
            <person name="Ho Y.S."/>
            <person name="Lightfoot D.J."/>
            <person name="Schmoeckel S.M."/>
            <person name="Li B."/>
            <person name="Borm T.J.A."/>
            <person name="Ohyanagi H."/>
            <person name="Mineta K."/>
            <person name="Michell C.T."/>
            <person name="Saber N."/>
            <person name="Kharbatia N.M."/>
            <person name="Rupper R.R."/>
            <person name="Sharp A.R."/>
            <person name="Dally N."/>
            <person name="Boughton B.A."/>
            <person name="Woo Y.H."/>
            <person name="Gao G."/>
            <person name="Schijlen E.G.W.M."/>
            <person name="Guo X."/>
            <person name="Momin A.A."/>
            <person name="Negrao S."/>
            <person name="Al-Babili S."/>
            <person name="Gehring C."/>
            <person name="Roessner U."/>
            <person name="Jung C."/>
            <person name="Murphy K."/>
            <person name="Arold S.T."/>
            <person name="Gojobori T."/>
            <person name="van der Linden C.G."/>
            <person name="van Loo E.N."/>
            <person name="Jellen E.N."/>
            <person name="Maughan P.J."/>
            <person name="Tester M."/>
        </authorList>
    </citation>
    <scope>NUCLEOTIDE SEQUENCE [LARGE SCALE GENOMIC DNA]</scope>
    <source>
        <strain evidence="3">cv. PI 614886</strain>
    </source>
</reference>
<dbReference type="PANTHER" id="PTHR12775">
    <property type="entry name" value="PROTEIN C20ORF43 HOMOLOG"/>
    <property type="match status" value="1"/>
</dbReference>
<dbReference type="PANTHER" id="PTHR12775:SF2">
    <property type="entry name" value="REPLICATION TERMINATION FACTOR 2"/>
    <property type="match status" value="1"/>
</dbReference>
<dbReference type="InterPro" id="IPR029071">
    <property type="entry name" value="Ubiquitin-like_domsf"/>
</dbReference>
<feature type="domain" description="Ubiquitin-like" evidence="2">
    <location>
        <begin position="9"/>
        <end position="89"/>
    </location>
</feature>
<dbReference type="Pfam" id="PF04641">
    <property type="entry name" value="Rtf2"/>
    <property type="match status" value="1"/>
</dbReference>
<evidence type="ECO:0000259" key="2">
    <source>
        <dbReference type="PROSITE" id="PS50053"/>
    </source>
</evidence>
<protein>
    <recommendedName>
        <fullName evidence="2">Ubiquitin-like domain-containing protein</fullName>
    </recommendedName>
</protein>
<keyword evidence="4" id="KW-1185">Reference proteome</keyword>
<dbReference type="Gramene" id="AUR62031434-RA">
    <property type="protein sequence ID" value="AUR62031434-RA:cds"/>
    <property type="gene ID" value="AUR62031434"/>
</dbReference>
<dbReference type="PROSITE" id="PS50053">
    <property type="entry name" value="UBIQUITIN_2"/>
    <property type="match status" value="1"/>
</dbReference>
<dbReference type="AlphaFoldDB" id="A0A803MKU3"/>
<dbReference type="InterPro" id="IPR000626">
    <property type="entry name" value="Ubiquitin-like_dom"/>
</dbReference>
<reference evidence="3" key="2">
    <citation type="submission" date="2021-03" db="UniProtKB">
        <authorList>
            <consortium name="EnsemblPlants"/>
        </authorList>
    </citation>
    <scope>IDENTIFICATION</scope>
</reference>
<proteinExistence type="predicted"/>
<accession>A0A803MKU3</accession>
<dbReference type="GO" id="GO:0005634">
    <property type="term" value="C:nucleus"/>
    <property type="evidence" value="ECO:0007669"/>
    <property type="project" value="TreeGrafter"/>
</dbReference>